<feature type="transmembrane region" description="Helical" evidence="17">
    <location>
        <begin position="427"/>
        <end position="448"/>
    </location>
</feature>
<keyword evidence="6 17" id="KW-0812">Transmembrane</keyword>
<reference evidence="19" key="1">
    <citation type="submission" date="2020-11" db="EMBL/GenBank/DDBJ databases">
        <authorList>
            <consortium name="DOE Joint Genome Institute"/>
            <person name="Ahrendt S."/>
            <person name="Riley R."/>
            <person name="Andreopoulos W."/>
            <person name="Labutti K."/>
            <person name="Pangilinan J."/>
            <person name="Ruiz-Duenas F.J."/>
            <person name="Barrasa J.M."/>
            <person name="Sanchez-Garcia M."/>
            <person name="Camarero S."/>
            <person name="Miyauchi S."/>
            <person name="Serrano A."/>
            <person name="Linde D."/>
            <person name="Babiker R."/>
            <person name="Drula E."/>
            <person name="Ayuso-Fernandez I."/>
            <person name="Pacheco R."/>
            <person name="Padilla G."/>
            <person name="Ferreira P."/>
            <person name="Barriuso J."/>
            <person name="Kellner H."/>
            <person name="Castanera R."/>
            <person name="Alfaro M."/>
            <person name="Ramirez L."/>
            <person name="Pisabarro A.G."/>
            <person name="Kuo A."/>
            <person name="Tritt A."/>
            <person name="Lipzen A."/>
            <person name="He G."/>
            <person name="Yan M."/>
            <person name="Ng V."/>
            <person name="Cullen D."/>
            <person name="Martin F."/>
            <person name="Rosso M.-N."/>
            <person name="Henrissat B."/>
            <person name="Hibbett D."/>
            <person name="Martinez A.T."/>
            <person name="Grigoriev I.V."/>
        </authorList>
    </citation>
    <scope>NUCLEOTIDE SEQUENCE</scope>
    <source>
        <strain evidence="19">CBS 247.69</strain>
    </source>
</reference>
<evidence type="ECO:0000256" key="12">
    <source>
        <dbReference type="ARBA" id="ARBA00023121"/>
    </source>
</evidence>
<evidence type="ECO:0000313" key="19">
    <source>
        <dbReference type="EMBL" id="KAF9466255.1"/>
    </source>
</evidence>
<evidence type="ECO:0000256" key="7">
    <source>
        <dbReference type="ARBA" id="ARBA00022737"/>
    </source>
</evidence>
<comment type="similarity">
    <text evidence="3">Belongs to the WD repeat SCAP family.</text>
</comment>
<name>A0A9P6CLE8_9AGAR</name>
<dbReference type="Gene3D" id="2.130.10.10">
    <property type="entry name" value="YVTN repeat-like/Quinoprotein amine dehydrogenase"/>
    <property type="match status" value="1"/>
</dbReference>
<dbReference type="PANTHER" id="PTHR46378">
    <property type="entry name" value="STEROL REGULATORY ELEMENT-BINDING PROTEIN CLEAVAGE-ACTIVATING PROTEIN"/>
    <property type="match status" value="1"/>
</dbReference>
<dbReference type="PANTHER" id="PTHR46378:SF1">
    <property type="entry name" value="STEROL REGULATORY ELEMENT-BINDING PROTEIN CLEAVAGE-ACTIVATING PROTEIN"/>
    <property type="match status" value="1"/>
</dbReference>
<keyword evidence="5" id="KW-0853">WD repeat</keyword>
<evidence type="ECO:0000256" key="4">
    <source>
        <dbReference type="ARBA" id="ARBA00019541"/>
    </source>
</evidence>
<accession>A0A9P6CLE8</accession>
<evidence type="ECO:0000256" key="9">
    <source>
        <dbReference type="ARBA" id="ARBA00022989"/>
    </source>
</evidence>
<dbReference type="GO" id="GO:0032934">
    <property type="term" value="F:sterol binding"/>
    <property type="evidence" value="ECO:0007669"/>
    <property type="project" value="InterPro"/>
</dbReference>
<feature type="transmembrane region" description="Helical" evidence="17">
    <location>
        <begin position="500"/>
        <end position="518"/>
    </location>
</feature>
<evidence type="ECO:0000256" key="3">
    <source>
        <dbReference type="ARBA" id="ARBA00007410"/>
    </source>
</evidence>
<dbReference type="SUPFAM" id="SSF50978">
    <property type="entry name" value="WD40 repeat-like"/>
    <property type="match status" value="1"/>
</dbReference>
<keyword evidence="8" id="KW-0256">Endoplasmic reticulum</keyword>
<organism evidence="19 20">
    <name type="scientific">Collybia nuda</name>
    <dbReference type="NCBI Taxonomy" id="64659"/>
    <lineage>
        <taxon>Eukaryota</taxon>
        <taxon>Fungi</taxon>
        <taxon>Dikarya</taxon>
        <taxon>Basidiomycota</taxon>
        <taxon>Agaricomycotina</taxon>
        <taxon>Agaricomycetes</taxon>
        <taxon>Agaricomycetidae</taxon>
        <taxon>Agaricales</taxon>
        <taxon>Tricholomatineae</taxon>
        <taxon>Clitocybaceae</taxon>
        <taxon>Collybia</taxon>
    </lineage>
</organism>
<feature type="domain" description="SSD" evidence="18">
    <location>
        <begin position="290"/>
        <end position="448"/>
    </location>
</feature>
<evidence type="ECO:0000256" key="11">
    <source>
        <dbReference type="ARBA" id="ARBA00023098"/>
    </source>
</evidence>
<dbReference type="GO" id="GO:0032933">
    <property type="term" value="P:SREBP signaling pathway"/>
    <property type="evidence" value="ECO:0007669"/>
    <property type="project" value="InterPro"/>
</dbReference>
<comment type="caution">
    <text evidence="19">The sequence shown here is derived from an EMBL/GenBank/DDBJ whole genome shotgun (WGS) entry which is preliminary data.</text>
</comment>
<evidence type="ECO:0000256" key="1">
    <source>
        <dbReference type="ARBA" id="ARBA00004477"/>
    </source>
</evidence>
<dbReference type="GO" id="GO:0032936">
    <property type="term" value="C:SREBP-SCAP complex"/>
    <property type="evidence" value="ECO:0007669"/>
    <property type="project" value="TreeGrafter"/>
</dbReference>
<keyword evidence="15" id="KW-0753">Steroid metabolism</keyword>
<evidence type="ECO:0000256" key="6">
    <source>
        <dbReference type="ARBA" id="ARBA00022692"/>
    </source>
</evidence>
<gene>
    <name evidence="19" type="ORF">BDZ94DRAFT_1187563</name>
</gene>
<dbReference type="Pfam" id="PF12349">
    <property type="entry name" value="Sterol-sensing"/>
    <property type="match status" value="1"/>
</dbReference>
<feature type="compositionally biased region" description="Low complexity" evidence="16">
    <location>
        <begin position="1001"/>
        <end position="1015"/>
    </location>
</feature>
<keyword evidence="7" id="KW-0677">Repeat</keyword>
<keyword evidence="12" id="KW-0446">Lipid-binding</keyword>
<dbReference type="Proteomes" id="UP000807353">
    <property type="component" value="Unassembled WGS sequence"/>
</dbReference>
<dbReference type="InterPro" id="IPR053958">
    <property type="entry name" value="HMGCR/SNAP/NPC1-like_SSD"/>
</dbReference>
<sequence length="1230" mass="135979">MIGYTNSMLQRLRTIGQRFFLLFGLHCATHQIRIILVSCVVITSLFYPALSIYTSSQPKSFSIIDTFISPSTASEFDAQNDLVNLWDFHNTFRLHEDPITRAKCGVGHALRIERILVQSSALDDSGVLNPQTLLSTLDLEARLERLISDGDMSCLKRPNGKCLVLSPLLFWKHDRDSLLSDTKILDTFSPFKNVSVEGIIVTPKMVLAGLESNDPHVAGSHFDFATFLALTYFFPESECLGDAEHVAWLKTVHHALASNSELTVQVEEPKLMALEYDSKKSLKSNEWSALSAFLYLAYIGFFAYVAWSVRKMTAVHSRLGVTFTALVEIAVSTITSLSVCALVGFKVTMVPWELLPIVIVFVGAENMFNLVDAVGKTSVTLSVKQRIAEGLSRAGTSNTLKVVSYNSILGIIAVFSVGAVRQFCTFAIVVLVAHWFLAHTFFMAVLSIDIQRLELDELLRHDAPNLVPVFKNKPDTKPKQAQSGWEKVISGVKNYLSGRAATNISLLMLLTITATLYYTTYSASNRVQASTVLDTGGVPHRGYTKGPGIKPPEWYIWKVLNPSSMPLFHIRVEAPTIVTFPPDFDSSDQIKRQKPLRPRFSMRTFRFIFWLLKIMVLPIAATTSALWILLLYLLKNAELLEAQRNRGEPEGNSLEDRKPLEAHVSFSTLPRAFSSDVELIAASKDGNVVISVGIHNEITIWWTDKDIKVSIDTEDVLLRTASTLSNVSTITKVAIDTQGMYCAVGTGAGIIVTWAIEPGRVNLLQRLSITNFSAGVADLQFCASALEAHEGTFVFPDSNPHHQSAPPPLLAAYENGIASKWTFENVPTPFFFTPSHQVSVIKSSLLRVHPRDRFLVALSMEDGTLELIETQVTPQPIQQEYRIQAGTPLDGTVYVHACETILGGNLRVIIAVATESGSVSIWDGLTAECISVFDESYGRINNLRVNPIHCETCHFCGQLPLESLSVAFSVDHIVRFFKLYLKDQTRRCSCSRHQLRHVSSRDSLSLRSRSNSTTSQVGSVSPSIPRARLATTFEESAFPVSAHGVHSRRASEKDTGRRSLDTLTIPFSGDDYDGNQDPSGCRTPTNSSFWRDAVLVRETDIACERGVWGVIGTNLIGVRRKPRGQAHSQSFSPLPITPILSHGLTIATLERWEMWMFDSSNSRMECSLLASLAKKTSDLPGSLSSSPPLLPSTDPFPRLPFTRVSPLLITSVYAIAGFGNTIGVFKFSKS</sequence>
<dbReference type="SUPFAM" id="SSF82866">
    <property type="entry name" value="Multidrug efflux transporter AcrB transmembrane domain"/>
    <property type="match status" value="1"/>
</dbReference>
<keyword evidence="13 17" id="KW-0472">Membrane</keyword>
<keyword evidence="10" id="KW-0333">Golgi apparatus</keyword>
<evidence type="ECO:0000256" key="10">
    <source>
        <dbReference type="ARBA" id="ARBA00023034"/>
    </source>
</evidence>
<proteinExistence type="inferred from homology"/>
<keyword evidence="14" id="KW-0325">Glycoprotein</keyword>
<dbReference type="InterPro" id="IPR030225">
    <property type="entry name" value="SCAP"/>
</dbReference>
<evidence type="ECO:0000313" key="20">
    <source>
        <dbReference type="Proteomes" id="UP000807353"/>
    </source>
</evidence>
<keyword evidence="9 17" id="KW-1133">Transmembrane helix</keyword>
<evidence type="ECO:0000256" key="15">
    <source>
        <dbReference type="ARBA" id="ARBA00023221"/>
    </source>
</evidence>
<dbReference type="AlphaFoldDB" id="A0A9P6CLE8"/>
<evidence type="ECO:0000259" key="18">
    <source>
        <dbReference type="PROSITE" id="PS50156"/>
    </source>
</evidence>
<evidence type="ECO:0000256" key="8">
    <source>
        <dbReference type="ARBA" id="ARBA00022824"/>
    </source>
</evidence>
<dbReference type="GO" id="GO:0005789">
    <property type="term" value="C:endoplasmic reticulum membrane"/>
    <property type="evidence" value="ECO:0007669"/>
    <property type="project" value="UniProtKB-SubCell"/>
</dbReference>
<feature type="region of interest" description="Disordered" evidence="16">
    <location>
        <begin position="1001"/>
        <end position="1023"/>
    </location>
</feature>
<dbReference type="InterPro" id="IPR036322">
    <property type="entry name" value="WD40_repeat_dom_sf"/>
</dbReference>
<dbReference type="PROSITE" id="PS50156">
    <property type="entry name" value="SSD"/>
    <property type="match status" value="1"/>
</dbReference>
<feature type="transmembrane region" description="Helical" evidence="17">
    <location>
        <begin position="319"/>
        <end position="345"/>
    </location>
</feature>
<protein>
    <recommendedName>
        <fullName evidence="4">Sterol regulatory element-binding protein cleavage-activating protein</fullName>
    </recommendedName>
</protein>
<keyword evidence="20" id="KW-1185">Reference proteome</keyword>
<evidence type="ECO:0000256" key="5">
    <source>
        <dbReference type="ARBA" id="ARBA00022574"/>
    </source>
</evidence>
<evidence type="ECO:0000256" key="2">
    <source>
        <dbReference type="ARBA" id="ARBA00004653"/>
    </source>
</evidence>
<comment type="subcellular location">
    <subcellularLocation>
        <location evidence="1">Endoplasmic reticulum membrane</location>
        <topology evidence="1">Multi-pass membrane protein</topology>
    </subcellularLocation>
    <subcellularLocation>
        <location evidence="2">Golgi apparatus membrane</location>
        <topology evidence="2">Multi-pass membrane protein</topology>
    </subcellularLocation>
</comment>
<dbReference type="GO" id="GO:0008202">
    <property type="term" value="P:steroid metabolic process"/>
    <property type="evidence" value="ECO:0007669"/>
    <property type="project" value="UniProtKB-KW"/>
</dbReference>
<dbReference type="OrthoDB" id="6510177at2759"/>
<dbReference type="GO" id="GO:0000139">
    <property type="term" value="C:Golgi membrane"/>
    <property type="evidence" value="ECO:0007669"/>
    <property type="project" value="UniProtKB-SubCell"/>
</dbReference>
<evidence type="ECO:0000256" key="13">
    <source>
        <dbReference type="ARBA" id="ARBA00023136"/>
    </source>
</evidence>
<evidence type="ECO:0000256" key="16">
    <source>
        <dbReference type="SAM" id="MobiDB-lite"/>
    </source>
</evidence>
<dbReference type="InterPro" id="IPR015943">
    <property type="entry name" value="WD40/YVTN_repeat-like_dom_sf"/>
</dbReference>
<feature type="transmembrane region" description="Helical" evidence="17">
    <location>
        <begin position="287"/>
        <end position="307"/>
    </location>
</feature>
<feature type="transmembrane region" description="Helical" evidence="17">
    <location>
        <begin position="20"/>
        <end position="47"/>
    </location>
</feature>
<feature type="transmembrane region" description="Helical" evidence="17">
    <location>
        <begin position="402"/>
        <end position="420"/>
    </location>
</feature>
<keyword evidence="11" id="KW-0443">Lipid metabolism</keyword>
<dbReference type="GO" id="GO:0045540">
    <property type="term" value="P:regulation of cholesterol biosynthetic process"/>
    <property type="evidence" value="ECO:0007669"/>
    <property type="project" value="TreeGrafter"/>
</dbReference>
<evidence type="ECO:0000256" key="17">
    <source>
        <dbReference type="SAM" id="Phobius"/>
    </source>
</evidence>
<evidence type="ECO:0000256" key="14">
    <source>
        <dbReference type="ARBA" id="ARBA00023180"/>
    </source>
</evidence>
<dbReference type="EMBL" id="MU150242">
    <property type="protein sequence ID" value="KAF9466255.1"/>
    <property type="molecule type" value="Genomic_DNA"/>
</dbReference>
<dbReference type="InterPro" id="IPR000731">
    <property type="entry name" value="SSD"/>
</dbReference>
<feature type="transmembrane region" description="Helical" evidence="17">
    <location>
        <begin position="607"/>
        <end position="634"/>
    </location>
</feature>